<evidence type="ECO:0000256" key="7">
    <source>
        <dbReference type="ARBA" id="ARBA00023136"/>
    </source>
</evidence>
<comment type="similarity">
    <text evidence="2">Belongs to the BCCT transporter (TC 2.A.15) family.</text>
</comment>
<feature type="transmembrane region" description="Helical" evidence="8">
    <location>
        <begin position="87"/>
        <end position="107"/>
    </location>
</feature>
<feature type="transmembrane region" description="Helical" evidence="8">
    <location>
        <begin position="307"/>
        <end position="329"/>
    </location>
</feature>
<gene>
    <name evidence="9" type="ORF">GCM10007420_26600</name>
</gene>
<comment type="caution">
    <text evidence="9">The sequence shown here is derived from an EMBL/GenBank/DDBJ whole genome shotgun (WGS) entry which is preliminary data.</text>
</comment>
<protein>
    <submittedName>
        <fullName evidence="9">Choline transporter</fullName>
    </submittedName>
</protein>
<keyword evidence="4" id="KW-1003">Cell membrane</keyword>
<evidence type="ECO:0000256" key="6">
    <source>
        <dbReference type="ARBA" id="ARBA00022989"/>
    </source>
</evidence>
<keyword evidence="7 8" id="KW-0472">Membrane</keyword>
<organism evidence="9 10">
    <name type="scientific">Glycocaulis albus</name>
    <dbReference type="NCBI Taxonomy" id="1382801"/>
    <lineage>
        <taxon>Bacteria</taxon>
        <taxon>Pseudomonadati</taxon>
        <taxon>Pseudomonadota</taxon>
        <taxon>Alphaproteobacteria</taxon>
        <taxon>Maricaulales</taxon>
        <taxon>Maricaulaceae</taxon>
        <taxon>Glycocaulis</taxon>
    </lineage>
</organism>
<feature type="transmembrane region" description="Helical" evidence="8">
    <location>
        <begin position="469"/>
        <end position="487"/>
    </location>
</feature>
<dbReference type="PANTHER" id="PTHR30047:SF7">
    <property type="entry name" value="HIGH-AFFINITY CHOLINE TRANSPORT PROTEIN"/>
    <property type="match status" value="1"/>
</dbReference>
<proteinExistence type="inferred from homology"/>
<dbReference type="Proteomes" id="UP000648722">
    <property type="component" value="Unassembled WGS sequence"/>
</dbReference>
<feature type="transmembrane region" description="Helical" evidence="8">
    <location>
        <begin position="442"/>
        <end position="463"/>
    </location>
</feature>
<dbReference type="InterPro" id="IPR018093">
    <property type="entry name" value="BCCT_CS"/>
</dbReference>
<evidence type="ECO:0000256" key="3">
    <source>
        <dbReference type="ARBA" id="ARBA00022448"/>
    </source>
</evidence>
<dbReference type="Pfam" id="PF02028">
    <property type="entry name" value="BCCT"/>
    <property type="match status" value="1"/>
</dbReference>
<evidence type="ECO:0000256" key="4">
    <source>
        <dbReference type="ARBA" id="ARBA00022475"/>
    </source>
</evidence>
<dbReference type="PANTHER" id="PTHR30047">
    <property type="entry name" value="HIGH-AFFINITY CHOLINE TRANSPORT PROTEIN-RELATED"/>
    <property type="match status" value="1"/>
</dbReference>
<evidence type="ECO:0000256" key="2">
    <source>
        <dbReference type="ARBA" id="ARBA00005658"/>
    </source>
</evidence>
<dbReference type="InterPro" id="IPR000060">
    <property type="entry name" value="BCCT_transptr"/>
</dbReference>
<dbReference type="PROSITE" id="PS01303">
    <property type="entry name" value="BCCT"/>
    <property type="match status" value="1"/>
</dbReference>
<dbReference type="RefSeq" id="WP_188453083.1">
    <property type="nucleotide sequence ID" value="NZ_BMFS01000017.1"/>
</dbReference>
<evidence type="ECO:0000256" key="8">
    <source>
        <dbReference type="SAM" id="Phobius"/>
    </source>
</evidence>
<evidence type="ECO:0000313" key="9">
    <source>
        <dbReference type="EMBL" id="GGH08428.1"/>
    </source>
</evidence>
<feature type="transmembrane region" description="Helical" evidence="8">
    <location>
        <begin position="257"/>
        <end position="281"/>
    </location>
</feature>
<feature type="transmembrane region" description="Helical" evidence="8">
    <location>
        <begin position="7"/>
        <end position="28"/>
    </location>
</feature>
<reference evidence="10" key="1">
    <citation type="journal article" date="2019" name="Int. J. Syst. Evol. Microbiol.">
        <title>The Global Catalogue of Microorganisms (GCM) 10K type strain sequencing project: providing services to taxonomists for standard genome sequencing and annotation.</title>
        <authorList>
            <consortium name="The Broad Institute Genomics Platform"/>
            <consortium name="The Broad Institute Genome Sequencing Center for Infectious Disease"/>
            <person name="Wu L."/>
            <person name="Ma J."/>
        </authorList>
    </citation>
    <scope>NUCLEOTIDE SEQUENCE [LARGE SCALE GENOMIC DNA]</scope>
    <source>
        <strain evidence="10">CGMCC 1.12766</strain>
    </source>
</reference>
<dbReference type="NCBIfam" id="TIGR00842">
    <property type="entry name" value="bcct"/>
    <property type="match status" value="1"/>
</dbReference>
<feature type="transmembrane region" description="Helical" evidence="8">
    <location>
        <begin position="341"/>
        <end position="359"/>
    </location>
</feature>
<name>A0ABQ1Y165_9PROT</name>
<dbReference type="EMBL" id="BMFS01000017">
    <property type="protein sequence ID" value="GGH08428.1"/>
    <property type="molecule type" value="Genomic_DNA"/>
</dbReference>
<evidence type="ECO:0000313" key="10">
    <source>
        <dbReference type="Proteomes" id="UP000648722"/>
    </source>
</evidence>
<feature type="transmembrane region" description="Helical" evidence="8">
    <location>
        <begin position="140"/>
        <end position="158"/>
    </location>
</feature>
<accession>A0ABQ1Y165</accession>
<evidence type="ECO:0000256" key="1">
    <source>
        <dbReference type="ARBA" id="ARBA00004651"/>
    </source>
</evidence>
<evidence type="ECO:0000256" key="5">
    <source>
        <dbReference type="ARBA" id="ARBA00022692"/>
    </source>
</evidence>
<keyword evidence="3" id="KW-0813">Transport</keyword>
<sequence length="651" mass="70480">MTKQIEPAVFIPAAILAIGGVAAVLMAGDQAEIVFTAARDFITDTAGWVYSVGIGMFLIAALVVALSDWGRIKLGPDDSVPEFSFMAWFAMLFSAGMGIGLMFFAVAEPITHYLSPPGAAPETQAAAQQSMVLTFFHWGIHAWAVYVIVGLSLAYFAFRHGLPLTIRSALYPLIGDRIYGPIGHLVDVIAILGTLFGVATSLGYGVTQINAGLNAVFGLEISAPVQVTLIAIITLMATTSVLAGLDKGIRRLSQINLYLAIGLLAFVLIMGPTLFLIGAYVQNIGHYVDQLATLTFNVDAYGDGEWISAWTLFYWGWWISWSPFVGMFIARISRGRTIREFIIGALFGPTLFTFLWMTVYGNSALLEVMGNAASPILEAVRGGQSELALFALLDTLPLASVTSVIAIVLITTFFVTSSDSGSLVKSTLAAGGALTPPIWQRLFWALLEGVVAAVLLIGGGLAALQSATIAAALPFTLVIGLAFIGLVRAWSMETARKAGQQSAAQMPVEGVAVPWKVRLRLMFSRPAPAEVESWINATAEPAFRELIPEMEKLGHTATIESEDGRLSLRVAHGDDPDFIYGVALKAYEANSDAEIERTQTDDNSYARAEVFLREGGQHYDVFGYSKNQLIRDMLRHYEHHLQWLHHMQHVG</sequence>
<keyword evidence="6 8" id="KW-1133">Transmembrane helix</keyword>
<keyword evidence="5 8" id="KW-0812">Transmembrane</keyword>
<feature type="transmembrane region" description="Helical" evidence="8">
    <location>
        <begin position="48"/>
        <end position="66"/>
    </location>
</feature>
<keyword evidence="10" id="KW-1185">Reference proteome</keyword>
<comment type="subcellular location">
    <subcellularLocation>
        <location evidence="1">Cell membrane</location>
        <topology evidence="1">Multi-pass membrane protein</topology>
    </subcellularLocation>
</comment>
<feature type="transmembrane region" description="Helical" evidence="8">
    <location>
        <begin position="225"/>
        <end position="245"/>
    </location>
</feature>
<feature type="transmembrane region" description="Helical" evidence="8">
    <location>
        <begin position="178"/>
        <end position="205"/>
    </location>
</feature>
<feature type="transmembrane region" description="Helical" evidence="8">
    <location>
        <begin position="396"/>
        <end position="416"/>
    </location>
</feature>